<dbReference type="Proteomes" id="UP000634206">
    <property type="component" value="Unassembled WGS sequence"/>
</dbReference>
<dbReference type="NCBIfam" id="TIGR01048">
    <property type="entry name" value="lysA"/>
    <property type="match status" value="1"/>
</dbReference>
<dbReference type="RefSeq" id="WP_309488006.1">
    <property type="nucleotide sequence ID" value="NZ_JAENIG010000001.1"/>
</dbReference>
<feature type="binding site" evidence="5">
    <location>
        <position position="360"/>
    </location>
    <ligand>
        <name>substrate</name>
    </ligand>
</feature>
<evidence type="ECO:0000256" key="6">
    <source>
        <dbReference type="NCBIfam" id="TIGR01048"/>
    </source>
</evidence>
<name>A0AAE2V7B2_9BACT</name>
<dbReference type="InterPro" id="IPR002986">
    <property type="entry name" value="DAP_deCOOHase_LysA"/>
</dbReference>
<comment type="cofactor">
    <cofactor evidence="1 5 7 8">
        <name>pyridoxal 5'-phosphate</name>
        <dbReference type="ChEBI" id="CHEBI:597326"/>
    </cofactor>
</comment>
<dbReference type="Pfam" id="PF02784">
    <property type="entry name" value="Orn_Arg_deC_N"/>
    <property type="match status" value="1"/>
</dbReference>
<evidence type="ECO:0000256" key="7">
    <source>
        <dbReference type="PIRSR" id="PIRSR600183-50"/>
    </source>
</evidence>
<dbReference type="InterPro" id="IPR022657">
    <property type="entry name" value="De-COase2_CS"/>
</dbReference>
<feature type="binding site" evidence="5">
    <location>
        <position position="291"/>
    </location>
    <ligand>
        <name>substrate</name>
    </ligand>
</feature>
<dbReference type="SUPFAM" id="SSF51419">
    <property type="entry name" value="PLP-binding barrel"/>
    <property type="match status" value="1"/>
</dbReference>
<accession>A0AAE2V7B2</accession>
<evidence type="ECO:0000256" key="4">
    <source>
        <dbReference type="ARBA" id="ARBA00023239"/>
    </source>
</evidence>
<protein>
    <recommendedName>
        <fullName evidence="5 6">Diaminopimelate decarboxylase</fullName>
        <shortName evidence="5">DAP decarboxylase</shortName>
        <shortName evidence="5">DAPDC</shortName>
        <ecNumber evidence="5 6">4.1.1.20</ecNumber>
    </recommendedName>
</protein>
<dbReference type="SUPFAM" id="SSF50621">
    <property type="entry name" value="Alanine racemase C-terminal domain-like"/>
    <property type="match status" value="1"/>
</dbReference>
<keyword evidence="2 5" id="KW-0210">Decarboxylase</keyword>
<evidence type="ECO:0000256" key="3">
    <source>
        <dbReference type="ARBA" id="ARBA00022898"/>
    </source>
</evidence>
<feature type="binding site" evidence="5">
    <location>
        <position position="388"/>
    </location>
    <ligand>
        <name>substrate</name>
    </ligand>
</feature>
<keyword evidence="3 5" id="KW-0663">Pyridoxal phosphate</keyword>
<feature type="binding site" evidence="5">
    <location>
        <position position="388"/>
    </location>
    <ligand>
        <name>pyridoxal 5'-phosphate</name>
        <dbReference type="ChEBI" id="CHEBI:597326"/>
    </ligand>
</feature>
<reference evidence="11" key="1">
    <citation type="submission" date="2021-01" db="EMBL/GenBank/DDBJ databases">
        <title>Modified the classification status of verrucomicrobia.</title>
        <authorList>
            <person name="Feng X."/>
        </authorList>
    </citation>
    <scope>NUCLEOTIDE SEQUENCE</scope>
    <source>
        <strain evidence="11">5K15</strain>
    </source>
</reference>
<dbReference type="PANTHER" id="PTHR43727">
    <property type="entry name" value="DIAMINOPIMELATE DECARBOXYLASE"/>
    <property type="match status" value="1"/>
</dbReference>
<organism evidence="11 12">
    <name type="scientific">Oceaniferula flava</name>
    <dbReference type="NCBI Taxonomy" id="2800421"/>
    <lineage>
        <taxon>Bacteria</taxon>
        <taxon>Pseudomonadati</taxon>
        <taxon>Verrucomicrobiota</taxon>
        <taxon>Verrucomicrobiia</taxon>
        <taxon>Verrucomicrobiales</taxon>
        <taxon>Verrucomicrobiaceae</taxon>
        <taxon>Oceaniferula</taxon>
    </lineage>
</organism>
<sequence length="432" mass="46815">MHSFHYQNASLHCEDVDLATLADAHGTPAYVYSANTIRDHYRRLDQALGDIDHGIEYAVKANSNLSVLKLLVEEGSGFDIVSGGELRRVIEAGGDAGKCTFAGVGKTREEIEYALREQIYCFNAESEEEVAFINTVAGEMGVKAPVAFRVNPNVDAKTHKYISTGKSENKFGVDFEVIEDAYARAAALPNITLRGLQMHIGSQLTSLQPFIEAVEKVAPLANKLKESYGIEFFSIGGGVGIVYDPALESGKPEWWSGQEEEHKPLTIEQYAAGVVPVLKKTGLKILVEPGRYIVGNAGVMLTRCLYEKKGSAKTFRIVDAGMNDLIRPALYEGHHDIVPLKEPGAETGVTAVDVVGPVCETGDFFCQNRELPNFAPGEAIALLSAGAYGFVMASNYNSRGLPVEILVDGSEAKVIRPRQTMDDILASEKAAL</sequence>
<dbReference type="Gene3D" id="3.20.20.10">
    <property type="entry name" value="Alanine racemase"/>
    <property type="match status" value="1"/>
</dbReference>
<dbReference type="EMBL" id="JAENIG010000001">
    <property type="protein sequence ID" value="MBK1853407.1"/>
    <property type="molecule type" value="Genomic_DNA"/>
</dbReference>
<dbReference type="InterPro" id="IPR022653">
    <property type="entry name" value="De-COase2_pyr-phos_BS"/>
</dbReference>
<dbReference type="FunFam" id="3.20.20.10:FF:000003">
    <property type="entry name" value="Diaminopimelate decarboxylase"/>
    <property type="match status" value="1"/>
</dbReference>
<dbReference type="GO" id="GO:0030170">
    <property type="term" value="F:pyridoxal phosphate binding"/>
    <property type="evidence" value="ECO:0007669"/>
    <property type="project" value="UniProtKB-UniRule"/>
</dbReference>
<feature type="binding site" evidence="5">
    <location>
        <position position="327"/>
    </location>
    <ligand>
        <name>substrate</name>
    </ligand>
</feature>
<evidence type="ECO:0000259" key="9">
    <source>
        <dbReference type="Pfam" id="PF00278"/>
    </source>
</evidence>
<feature type="binding site" evidence="5">
    <location>
        <begin position="288"/>
        <end position="291"/>
    </location>
    <ligand>
        <name>pyridoxal 5'-phosphate</name>
        <dbReference type="ChEBI" id="CHEBI:597326"/>
    </ligand>
</feature>
<dbReference type="InterPro" id="IPR009006">
    <property type="entry name" value="Ala_racemase/Decarboxylase_C"/>
</dbReference>
<evidence type="ECO:0000256" key="8">
    <source>
        <dbReference type="RuleBase" id="RU003738"/>
    </source>
</evidence>
<evidence type="ECO:0000313" key="12">
    <source>
        <dbReference type="Proteomes" id="UP000634206"/>
    </source>
</evidence>
<feature type="binding site" evidence="5">
    <location>
        <position position="238"/>
    </location>
    <ligand>
        <name>pyridoxal 5'-phosphate</name>
        <dbReference type="ChEBI" id="CHEBI:597326"/>
    </ligand>
</feature>
<dbReference type="GO" id="GO:0009089">
    <property type="term" value="P:lysine biosynthetic process via diaminopimelate"/>
    <property type="evidence" value="ECO:0007669"/>
    <property type="project" value="UniProtKB-UniRule"/>
</dbReference>
<proteinExistence type="inferred from homology"/>
<keyword evidence="5" id="KW-0028">Amino-acid biosynthesis</keyword>
<dbReference type="PROSITE" id="PS00878">
    <property type="entry name" value="ODR_DC_2_1"/>
    <property type="match status" value="1"/>
</dbReference>
<dbReference type="InterPro" id="IPR029066">
    <property type="entry name" value="PLP-binding_barrel"/>
</dbReference>
<dbReference type="Pfam" id="PF00278">
    <property type="entry name" value="Orn_DAP_Arg_deC"/>
    <property type="match status" value="1"/>
</dbReference>
<comment type="catalytic activity">
    <reaction evidence="5 8">
        <text>meso-2,6-diaminopimelate + H(+) = L-lysine + CO2</text>
        <dbReference type="Rhea" id="RHEA:15101"/>
        <dbReference type="ChEBI" id="CHEBI:15378"/>
        <dbReference type="ChEBI" id="CHEBI:16526"/>
        <dbReference type="ChEBI" id="CHEBI:32551"/>
        <dbReference type="ChEBI" id="CHEBI:57791"/>
        <dbReference type="EC" id="4.1.1.20"/>
    </reaction>
</comment>
<comment type="similarity">
    <text evidence="5">Belongs to the Orn/Lys/Arg decarboxylase class-II family. LysA subfamily.</text>
</comment>
<evidence type="ECO:0000313" key="11">
    <source>
        <dbReference type="EMBL" id="MBK1853407.1"/>
    </source>
</evidence>
<gene>
    <name evidence="5 11" type="primary">lysA</name>
    <name evidence="11" type="ORF">JIN83_00395</name>
</gene>
<feature type="domain" description="Orn/DAP/Arg decarboxylase 2 C-terminal" evidence="9">
    <location>
        <begin position="30"/>
        <end position="386"/>
    </location>
</feature>
<dbReference type="PANTHER" id="PTHR43727:SF2">
    <property type="entry name" value="GROUP IV DECARBOXYLASE"/>
    <property type="match status" value="1"/>
</dbReference>
<dbReference type="Gene3D" id="2.40.37.10">
    <property type="entry name" value="Lyase, Ornithine Decarboxylase, Chain A, domain 1"/>
    <property type="match status" value="1"/>
</dbReference>
<evidence type="ECO:0000256" key="2">
    <source>
        <dbReference type="ARBA" id="ARBA00022793"/>
    </source>
</evidence>
<dbReference type="InterPro" id="IPR022644">
    <property type="entry name" value="De-COase2_N"/>
</dbReference>
<dbReference type="InterPro" id="IPR000183">
    <property type="entry name" value="Orn/DAP/Arg_de-COase"/>
</dbReference>
<dbReference type="InterPro" id="IPR022643">
    <property type="entry name" value="De-COase2_C"/>
</dbReference>
<keyword evidence="12" id="KW-1185">Reference proteome</keyword>
<feature type="modified residue" description="N6-(pyridoxal phosphate)lysine" evidence="5 7">
    <location>
        <position position="60"/>
    </location>
</feature>
<feature type="binding site" evidence="5">
    <location>
        <position position="331"/>
    </location>
    <ligand>
        <name>substrate</name>
    </ligand>
</feature>
<comment type="caution">
    <text evidence="11">The sequence shown here is derived from an EMBL/GenBank/DDBJ whole genome shotgun (WGS) entry which is preliminary data.</text>
</comment>
<keyword evidence="5 8" id="KW-0457">Lysine biosynthesis</keyword>
<keyword evidence="4 5" id="KW-0456">Lyase</keyword>
<dbReference type="CDD" id="cd06828">
    <property type="entry name" value="PLPDE_III_DapDC"/>
    <property type="match status" value="1"/>
</dbReference>
<feature type="domain" description="Orn/DAP/Arg decarboxylase 2 N-terminal" evidence="10">
    <location>
        <begin position="36"/>
        <end position="295"/>
    </location>
</feature>
<dbReference type="PRINTS" id="PR01181">
    <property type="entry name" value="DAPDCRBXLASE"/>
</dbReference>
<dbReference type="PROSITE" id="PS00879">
    <property type="entry name" value="ODR_DC_2_2"/>
    <property type="match status" value="1"/>
</dbReference>
<dbReference type="PRINTS" id="PR01179">
    <property type="entry name" value="ODADCRBXLASE"/>
</dbReference>
<dbReference type="AlphaFoldDB" id="A0AAE2V7B2"/>
<evidence type="ECO:0000259" key="10">
    <source>
        <dbReference type="Pfam" id="PF02784"/>
    </source>
</evidence>
<comment type="pathway">
    <text evidence="5 8">Amino-acid biosynthesis; L-lysine biosynthesis via DAP pathway; L-lysine from DL-2,6-diaminopimelate: step 1/1.</text>
</comment>
<dbReference type="GO" id="GO:0008836">
    <property type="term" value="F:diaminopimelate decarboxylase activity"/>
    <property type="evidence" value="ECO:0007669"/>
    <property type="project" value="UniProtKB-UniRule"/>
</dbReference>
<comment type="subunit">
    <text evidence="5">Homodimer.</text>
</comment>
<feature type="active site" description="Proton donor" evidence="7">
    <location>
        <position position="359"/>
    </location>
</feature>
<dbReference type="EC" id="4.1.1.20" evidence="5 6"/>
<evidence type="ECO:0000256" key="1">
    <source>
        <dbReference type="ARBA" id="ARBA00001933"/>
    </source>
</evidence>
<dbReference type="HAMAP" id="MF_02120">
    <property type="entry name" value="LysA"/>
    <property type="match status" value="1"/>
</dbReference>
<comment type="function">
    <text evidence="5">Specifically catalyzes the decarboxylation of meso-diaminopimelate (meso-DAP) to L-lysine.</text>
</comment>
<evidence type="ECO:0000256" key="5">
    <source>
        <dbReference type="HAMAP-Rule" id="MF_02120"/>
    </source>
</evidence>